<evidence type="ECO:0000256" key="5">
    <source>
        <dbReference type="ARBA" id="ARBA00022723"/>
    </source>
</evidence>
<evidence type="ECO:0000259" key="11">
    <source>
        <dbReference type="Pfam" id="PF00266"/>
    </source>
</evidence>
<dbReference type="EMBL" id="LIZY01000125">
    <property type="protein sequence ID" value="KPJ62251.1"/>
    <property type="molecule type" value="Genomic_DNA"/>
</dbReference>
<dbReference type="GO" id="GO:0031071">
    <property type="term" value="F:cysteine desulfurase activity"/>
    <property type="evidence" value="ECO:0007669"/>
    <property type="project" value="UniProtKB-UniRule"/>
</dbReference>
<comment type="function">
    <text evidence="10">Master enzyme that delivers sulfur to a number of partners involved in Fe-S cluster assembly, tRNA modification or cofactor biosynthesis. Catalyzes the removal of elemental sulfur atoms from cysteine to produce alanine. Functions as a sulfur delivery protein for Fe-S cluster synthesis onto IscU, an Fe-S scaffold assembly protein, as well as other S acceptor proteins.</text>
</comment>
<feature type="binding site" evidence="10">
    <location>
        <position position="237"/>
    </location>
    <ligand>
        <name>pyridoxal 5'-phosphate</name>
        <dbReference type="ChEBI" id="CHEBI:597326"/>
    </ligand>
</feature>
<keyword evidence="10" id="KW-0001">2Fe-2S</keyword>
<dbReference type="Pfam" id="PF00266">
    <property type="entry name" value="Aminotran_5"/>
    <property type="match status" value="1"/>
</dbReference>
<dbReference type="GO" id="GO:0006520">
    <property type="term" value="P:amino acid metabolic process"/>
    <property type="evidence" value="ECO:0007669"/>
    <property type="project" value="InterPro"/>
</dbReference>
<keyword evidence="4 10" id="KW-0808">Transferase</keyword>
<evidence type="ECO:0000256" key="4">
    <source>
        <dbReference type="ARBA" id="ARBA00022679"/>
    </source>
</evidence>
<organism evidence="12 13">
    <name type="scientific">candidate division KD3-62 bacterium DG_56</name>
    <dbReference type="NCBI Taxonomy" id="1704032"/>
    <lineage>
        <taxon>Bacteria</taxon>
        <taxon>candidate division KD3-62</taxon>
    </lineage>
</organism>
<dbReference type="NCBIfam" id="NF002806">
    <property type="entry name" value="PRK02948.1"/>
    <property type="match status" value="1"/>
</dbReference>
<comment type="subunit">
    <text evidence="10">Homodimer. Forms a heterotetramer with IscU, interacts with other sulfur acceptors.</text>
</comment>
<feature type="binding site" evidence="10">
    <location>
        <begin position="199"/>
        <end position="201"/>
    </location>
    <ligand>
        <name>pyridoxal 5'-phosphate</name>
        <dbReference type="ChEBI" id="CHEBI:597326"/>
    </ligand>
</feature>
<keyword evidence="8 10" id="KW-0411">Iron-sulfur</keyword>
<feature type="binding site" evidence="10">
    <location>
        <position position="151"/>
    </location>
    <ligand>
        <name>pyridoxal 5'-phosphate</name>
        <dbReference type="ChEBI" id="CHEBI:597326"/>
    </ligand>
</feature>
<dbReference type="InterPro" id="IPR015422">
    <property type="entry name" value="PyrdxlP-dep_Trfase_small"/>
</dbReference>
<dbReference type="GO" id="GO:0044571">
    <property type="term" value="P:[2Fe-2S] cluster assembly"/>
    <property type="evidence" value="ECO:0007669"/>
    <property type="project" value="UniProtKB-UniRule"/>
</dbReference>
<dbReference type="Proteomes" id="UP000052020">
    <property type="component" value="Unassembled WGS sequence"/>
</dbReference>
<dbReference type="PATRIC" id="fig|1704032.3.peg.931"/>
<dbReference type="GO" id="GO:0046872">
    <property type="term" value="F:metal ion binding"/>
    <property type="evidence" value="ECO:0007669"/>
    <property type="project" value="UniProtKB-KW"/>
</dbReference>
<comment type="caution">
    <text evidence="12">The sequence shown here is derived from an EMBL/GenBank/DDBJ whole genome shotgun (WGS) entry which is preliminary data.</text>
</comment>
<dbReference type="Gene3D" id="1.10.260.50">
    <property type="match status" value="1"/>
</dbReference>
<feature type="binding site" evidence="10">
    <location>
        <position position="179"/>
    </location>
    <ligand>
        <name>pyridoxal 5'-phosphate</name>
        <dbReference type="ChEBI" id="CHEBI:597326"/>
    </ligand>
</feature>
<dbReference type="PANTHER" id="PTHR11601">
    <property type="entry name" value="CYSTEINE DESULFURYLASE FAMILY MEMBER"/>
    <property type="match status" value="1"/>
</dbReference>
<dbReference type="Gene3D" id="3.90.1150.10">
    <property type="entry name" value="Aspartate Aminotransferase, domain 1"/>
    <property type="match status" value="1"/>
</dbReference>
<proteinExistence type="inferred from homology"/>
<evidence type="ECO:0000256" key="10">
    <source>
        <dbReference type="HAMAP-Rule" id="MF_00331"/>
    </source>
</evidence>
<protein>
    <recommendedName>
        <fullName evidence="10">Cysteine desulfurase IscS</fullName>
        <ecNumber evidence="10">2.8.1.7</ecNumber>
    </recommendedName>
</protein>
<dbReference type="InterPro" id="IPR000192">
    <property type="entry name" value="Aminotrans_V_dom"/>
</dbReference>
<keyword evidence="6 10" id="KW-0663">Pyridoxal phosphate</keyword>
<feature type="binding site" description="via persulfide group" evidence="10">
    <location>
        <position position="325"/>
    </location>
    <ligand>
        <name>[2Fe-2S] cluster</name>
        <dbReference type="ChEBI" id="CHEBI:190135"/>
        <note>ligand shared with IscU</note>
    </ligand>
</feature>
<keyword evidence="7 10" id="KW-0408">Iron</keyword>
<dbReference type="InterPro" id="IPR016454">
    <property type="entry name" value="Cysteine_dSase"/>
</dbReference>
<dbReference type="Gene3D" id="3.40.640.10">
    <property type="entry name" value="Type I PLP-dependent aspartate aminotransferase-like (Major domain)"/>
    <property type="match status" value="1"/>
</dbReference>
<evidence type="ECO:0000256" key="1">
    <source>
        <dbReference type="ARBA" id="ARBA00001933"/>
    </source>
</evidence>
<comment type="similarity">
    <text evidence="2 10">Belongs to the class-V pyridoxal-phosphate-dependent aminotransferase family. NifS/IscS subfamily.</text>
</comment>
<feature type="active site" description="Cysteine persulfide intermediate" evidence="10">
    <location>
        <position position="325"/>
    </location>
</feature>
<dbReference type="SUPFAM" id="SSF53383">
    <property type="entry name" value="PLP-dependent transferases"/>
    <property type="match status" value="1"/>
</dbReference>
<dbReference type="InterPro" id="IPR015421">
    <property type="entry name" value="PyrdxlP-dep_Trfase_major"/>
</dbReference>
<comment type="pathway">
    <text evidence="10">Cofactor biosynthesis; iron-sulfur cluster biosynthesis.</text>
</comment>
<dbReference type="GO" id="GO:0005737">
    <property type="term" value="C:cytoplasm"/>
    <property type="evidence" value="ECO:0007669"/>
    <property type="project" value="UniProtKB-SubCell"/>
</dbReference>
<dbReference type="InterPro" id="IPR017772">
    <property type="entry name" value="Cys_deSase_NifS_bac/arc"/>
</dbReference>
<comment type="cofactor">
    <cofactor evidence="1 10">
        <name>pyridoxal 5'-phosphate</name>
        <dbReference type="ChEBI" id="CHEBI:597326"/>
    </cofactor>
</comment>
<dbReference type="EC" id="2.8.1.7" evidence="10"/>
<dbReference type="NCBIfam" id="TIGR03402">
    <property type="entry name" value="FeS_nifS"/>
    <property type="match status" value="1"/>
</dbReference>
<dbReference type="InterPro" id="IPR015424">
    <property type="entry name" value="PyrdxlP-dep_Trfase"/>
</dbReference>
<feature type="binding site" evidence="10">
    <location>
        <begin position="71"/>
        <end position="72"/>
    </location>
    <ligand>
        <name>pyridoxal 5'-phosphate</name>
        <dbReference type="ChEBI" id="CHEBI:597326"/>
    </ligand>
</feature>
<evidence type="ECO:0000256" key="2">
    <source>
        <dbReference type="ARBA" id="ARBA00006490"/>
    </source>
</evidence>
<keyword evidence="5 10" id="KW-0479">Metal-binding</keyword>
<feature type="domain" description="Aminotransferase class V" evidence="11">
    <location>
        <begin position="4"/>
        <end position="365"/>
    </location>
</feature>
<name>A0A0S7XJ20_9BACT</name>
<dbReference type="GO" id="GO:0051537">
    <property type="term" value="F:2 iron, 2 sulfur cluster binding"/>
    <property type="evidence" value="ECO:0007669"/>
    <property type="project" value="UniProtKB-UniRule"/>
</dbReference>
<dbReference type="GO" id="GO:0030170">
    <property type="term" value="F:pyridoxal phosphate binding"/>
    <property type="evidence" value="ECO:0007669"/>
    <property type="project" value="UniProtKB-UniRule"/>
</dbReference>
<keyword evidence="3 10" id="KW-0963">Cytoplasm</keyword>
<dbReference type="FunFam" id="3.40.640.10:FF:000084">
    <property type="entry name" value="IscS-like cysteine desulfurase"/>
    <property type="match status" value="1"/>
</dbReference>
<dbReference type="AlphaFoldDB" id="A0A0S7XJ20"/>
<evidence type="ECO:0000256" key="6">
    <source>
        <dbReference type="ARBA" id="ARBA00022898"/>
    </source>
</evidence>
<dbReference type="HAMAP" id="MF_00331">
    <property type="entry name" value="Cys_desulf_IscS"/>
    <property type="match status" value="1"/>
</dbReference>
<evidence type="ECO:0000256" key="8">
    <source>
        <dbReference type="ARBA" id="ARBA00023014"/>
    </source>
</evidence>
<comment type="catalytic activity">
    <reaction evidence="9 10">
        <text>(sulfur carrier)-H + L-cysteine = (sulfur carrier)-SH + L-alanine</text>
        <dbReference type="Rhea" id="RHEA:43892"/>
        <dbReference type="Rhea" id="RHEA-COMP:14737"/>
        <dbReference type="Rhea" id="RHEA-COMP:14739"/>
        <dbReference type="ChEBI" id="CHEBI:29917"/>
        <dbReference type="ChEBI" id="CHEBI:35235"/>
        <dbReference type="ChEBI" id="CHEBI:57972"/>
        <dbReference type="ChEBI" id="CHEBI:64428"/>
        <dbReference type="EC" id="2.8.1.7"/>
    </reaction>
</comment>
<dbReference type="PANTHER" id="PTHR11601:SF34">
    <property type="entry name" value="CYSTEINE DESULFURASE"/>
    <property type="match status" value="1"/>
</dbReference>
<gene>
    <name evidence="10" type="primary">iscS</name>
    <name evidence="12" type="ORF">AMK68_05140</name>
</gene>
<comment type="subcellular location">
    <subcellularLocation>
        <location evidence="10">Cytoplasm</location>
    </subcellularLocation>
</comment>
<dbReference type="UniPathway" id="UPA00266"/>
<evidence type="ECO:0000256" key="9">
    <source>
        <dbReference type="ARBA" id="ARBA00050776"/>
    </source>
</evidence>
<feature type="modified residue" description="N6-(pyridoxal phosphate)lysine" evidence="10">
    <location>
        <position position="202"/>
    </location>
</feature>
<evidence type="ECO:0000256" key="3">
    <source>
        <dbReference type="ARBA" id="ARBA00022490"/>
    </source>
</evidence>
<reference evidence="12 13" key="1">
    <citation type="journal article" date="2015" name="Microbiome">
        <title>Genomic resolution of linkages in carbon, nitrogen, and sulfur cycling among widespread estuary sediment bacteria.</title>
        <authorList>
            <person name="Baker B.J."/>
            <person name="Lazar C.S."/>
            <person name="Teske A.P."/>
            <person name="Dick G.J."/>
        </authorList>
    </citation>
    <scope>NUCLEOTIDE SEQUENCE [LARGE SCALE GENOMIC DNA]</scope>
    <source>
        <strain evidence="12">DG_56</strain>
    </source>
</reference>
<sequence>MRTVYLDHAATTPIHPEVVEAMLPYLRDGYGNPSSLHHWGQQAKEAIDRARESLAALLGARPEEIVFTGCGSESDNLAIFGTAYQKQDKGRHIITSAIEHHAVLHACEALEKRGWRVTYLPVNQYGVVDPASVGEAISDDTILATIMHANNEVGTIEPIAEIGAICKERGVTFHVDAVQTVGHIPTDVNELNADLLALSAHKFHGPKGVGALYIRKGTRLVPQIYGGGHERGLRSGTENVAGIVGAGRAAALMHTEMPTEMPRLTELREYTYAGLQERIPEIIRTGHPTHCLPNSISLCIRYIEGESMLLNLDMQGIGASSGSACTSGTLDPSHVLLAMGLPHEIAHGSLRMSTGRDTSKEDMDYVLEVLPPIVEKLRMMSPLYAAREAS</sequence>
<evidence type="ECO:0000313" key="13">
    <source>
        <dbReference type="Proteomes" id="UP000052020"/>
    </source>
</evidence>
<accession>A0A0S7XJ20</accession>
<evidence type="ECO:0000256" key="7">
    <source>
        <dbReference type="ARBA" id="ARBA00023004"/>
    </source>
</evidence>
<dbReference type="PIRSF" id="PIRSF005572">
    <property type="entry name" value="NifS"/>
    <property type="match status" value="1"/>
</dbReference>
<dbReference type="InterPro" id="IPR010240">
    <property type="entry name" value="Cys_deSase_IscS"/>
</dbReference>
<evidence type="ECO:0000313" key="12">
    <source>
        <dbReference type="EMBL" id="KPJ62251.1"/>
    </source>
</evidence>